<keyword evidence="6" id="KW-1185">Reference proteome</keyword>
<keyword evidence="2" id="KW-0560">Oxidoreductase</keyword>
<comment type="similarity">
    <text evidence="1 3">Belongs to the short-chain dehydrogenases/reductases (SDR) family.</text>
</comment>
<dbReference type="RefSeq" id="WP_069405652.1">
    <property type="nucleotide sequence ID" value="NZ_MIGZ01000068.1"/>
</dbReference>
<dbReference type="PRINTS" id="PR00080">
    <property type="entry name" value="SDRFAMILY"/>
</dbReference>
<proteinExistence type="inferred from homology"/>
<dbReference type="Gene3D" id="3.40.50.720">
    <property type="entry name" value="NAD(P)-binding Rossmann-like Domain"/>
    <property type="match status" value="1"/>
</dbReference>
<dbReference type="InterPro" id="IPR036291">
    <property type="entry name" value="NAD(P)-bd_dom_sf"/>
</dbReference>
<dbReference type="EMBL" id="MIGZ01000068">
    <property type="protein sequence ID" value="ODQ93452.1"/>
    <property type="molecule type" value="Genomic_DNA"/>
</dbReference>
<dbReference type="NCBIfam" id="NF005861">
    <property type="entry name" value="PRK07791.1"/>
    <property type="match status" value="1"/>
</dbReference>
<dbReference type="PANTHER" id="PTHR45024">
    <property type="entry name" value="DEHYDROGENASES, SHORT CHAIN"/>
    <property type="match status" value="1"/>
</dbReference>
<dbReference type="PRINTS" id="PR00081">
    <property type="entry name" value="GDHRDH"/>
</dbReference>
<dbReference type="Pfam" id="PF00106">
    <property type="entry name" value="adh_short"/>
    <property type="match status" value="1"/>
</dbReference>
<accession>A0A1E3RVK5</accession>
<dbReference type="AlphaFoldDB" id="A0A1E3RVK5"/>
<organism evidence="5 6">
    <name type="scientific">Mycolicibacterium holsaticum</name>
    <dbReference type="NCBI Taxonomy" id="152142"/>
    <lineage>
        <taxon>Bacteria</taxon>
        <taxon>Bacillati</taxon>
        <taxon>Actinomycetota</taxon>
        <taxon>Actinomycetes</taxon>
        <taxon>Mycobacteriales</taxon>
        <taxon>Mycobacteriaceae</taxon>
        <taxon>Mycolicibacterium</taxon>
    </lineage>
</organism>
<dbReference type="InterPro" id="IPR020904">
    <property type="entry name" value="Sc_DH/Rdtase_CS"/>
</dbReference>
<evidence type="ECO:0000313" key="6">
    <source>
        <dbReference type="Proteomes" id="UP000094243"/>
    </source>
</evidence>
<dbReference type="InterPro" id="IPR051687">
    <property type="entry name" value="Peroxisomal_Beta-Oxidation"/>
</dbReference>
<evidence type="ECO:0000313" key="5">
    <source>
        <dbReference type="EMBL" id="ODQ93452.1"/>
    </source>
</evidence>
<dbReference type="PROSITE" id="PS00061">
    <property type="entry name" value="ADH_SHORT"/>
    <property type="match status" value="1"/>
</dbReference>
<dbReference type="OrthoDB" id="9808187at2"/>
<dbReference type="SUPFAM" id="SSF51735">
    <property type="entry name" value="NAD(P)-binding Rossmann-fold domains"/>
    <property type="match status" value="1"/>
</dbReference>
<protein>
    <submittedName>
        <fullName evidence="5">Short-chain dehydrogenase</fullName>
    </submittedName>
</protein>
<feature type="domain" description="Ketoreductase" evidence="4">
    <location>
        <begin position="18"/>
        <end position="220"/>
    </location>
</feature>
<dbReference type="Proteomes" id="UP000094243">
    <property type="component" value="Unassembled WGS sequence"/>
</dbReference>
<reference evidence="6" key="1">
    <citation type="submission" date="2016-09" db="EMBL/GenBank/DDBJ databases">
        <authorList>
            <person name="Greninger A.L."/>
            <person name="Jerome K.R."/>
            <person name="Mcnair B."/>
            <person name="Wallis C."/>
            <person name="Fang F."/>
        </authorList>
    </citation>
    <scope>NUCLEOTIDE SEQUENCE [LARGE SCALE GENOMIC DNA]</scope>
    <source>
        <strain evidence="6">M7</strain>
    </source>
</reference>
<dbReference type="FunFam" id="3.40.50.720:FF:000446">
    <property type="entry name" value="Short chain dehydrogenase"/>
    <property type="match status" value="1"/>
</dbReference>
<comment type="caution">
    <text evidence="5">The sequence shown here is derived from an EMBL/GenBank/DDBJ whole genome shotgun (WGS) entry which is preliminary data.</text>
</comment>
<sequence>MNSKQQKESAVQSDVADRVAVITGAGNGLGRAHALAFAAAGYAVVVNDLGGSRDGSGDSTGPASDVVDEITAAGGRAVANTDDISTWNGAKSLIDQAVESFGGLDVLVNNAGILRDRMLTSMSEAEWDAVIAVHLKGTFGPTRHAAEFWRNRAKSGATNDARVINTTSPSGLFGAPGQTNYGAAKAGIAGFTVIAAMELQRYGVTVNAVAPTALTRLTEDLAAAREMAESVDLAPEGVSPVVLWLAGPAGRDVTGRVLAVIGGTIAVVEGWAYGPEIHSDERWTTQRLDEVLPDLLAKAAPGADMTGHRPVR</sequence>
<evidence type="ECO:0000256" key="2">
    <source>
        <dbReference type="ARBA" id="ARBA00023002"/>
    </source>
</evidence>
<dbReference type="PANTHER" id="PTHR45024:SF2">
    <property type="entry name" value="SCP2 DOMAIN-CONTAINING PROTEIN"/>
    <property type="match status" value="1"/>
</dbReference>
<evidence type="ECO:0000256" key="1">
    <source>
        <dbReference type="ARBA" id="ARBA00006484"/>
    </source>
</evidence>
<gene>
    <name evidence="5" type="ORF">BHQ17_13225</name>
</gene>
<dbReference type="GO" id="GO:0016491">
    <property type="term" value="F:oxidoreductase activity"/>
    <property type="evidence" value="ECO:0007669"/>
    <property type="project" value="UniProtKB-KW"/>
</dbReference>
<evidence type="ECO:0000259" key="4">
    <source>
        <dbReference type="SMART" id="SM00822"/>
    </source>
</evidence>
<dbReference type="SMART" id="SM00822">
    <property type="entry name" value="PKS_KR"/>
    <property type="match status" value="1"/>
</dbReference>
<evidence type="ECO:0000256" key="3">
    <source>
        <dbReference type="RuleBase" id="RU000363"/>
    </source>
</evidence>
<dbReference type="InterPro" id="IPR002347">
    <property type="entry name" value="SDR_fam"/>
</dbReference>
<dbReference type="InterPro" id="IPR057326">
    <property type="entry name" value="KR_dom"/>
</dbReference>
<name>A0A1E3RVK5_9MYCO</name>